<evidence type="ECO:0000313" key="2">
    <source>
        <dbReference type="WBParaSite" id="nRc.2.0.1.t11828-RA"/>
    </source>
</evidence>
<protein>
    <submittedName>
        <fullName evidence="2">LAGLIDADG homing endonuclease</fullName>
    </submittedName>
</protein>
<dbReference type="WBParaSite" id="nRc.2.0.1.t11828-RA">
    <property type="protein sequence ID" value="nRc.2.0.1.t11828-RA"/>
    <property type="gene ID" value="nRc.2.0.1.g11828"/>
</dbReference>
<evidence type="ECO:0000313" key="1">
    <source>
        <dbReference type="Proteomes" id="UP000887565"/>
    </source>
</evidence>
<sequence>MDNNLAAKAAAHNGTFVVKPASKGPIEPANNSMGFLVEKLGIISTISSSARNSISEKFIYEKERGKSQFLLCTYFYDDKRHVPQEFLTIVNIEEYLS</sequence>
<accession>A0A915IDF9</accession>
<reference evidence="2" key="1">
    <citation type="submission" date="2022-11" db="UniProtKB">
        <authorList>
            <consortium name="WormBaseParasite"/>
        </authorList>
    </citation>
    <scope>IDENTIFICATION</scope>
</reference>
<proteinExistence type="predicted"/>
<name>A0A915IDF9_ROMCU</name>
<organism evidence="1 2">
    <name type="scientific">Romanomermis culicivorax</name>
    <name type="common">Nematode worm</name>
    <dbReference type="NCBI Taxonomy" id="13658"/>
    <lineage>
        <taxon>Eukaryota</taxon>
        <taxon>Metazoa</taxon>
        <taxon>Ecdysozoa</taxon>
        <taxon>Nematoda</taxon>
        <taxon>Enoplea</taxon>
        <taxon>Dorylaimia</taxon>
        <taxon>Mermithida</taxon>
        <taxon>Mermithoidea</taxon>
        <taxon>Mermithidae</taxon>
        <taxon>Romanomermis</taxon>
    </lineage>
</organism>
<dbReference type="AlphaFoldDB" id="A0A915IDF9"/>
<keyword evidence="1" id="KW-1185">Reference proteome</keyword>
<dbReference type="Proteomes" id="UP000887565">
    <property type="component" value="Unplaced"/>
</dbReference>